<proteinExistence type="predicted"/>
<keyword evidence="2" id="KW-1185">Reference proteome</keyword>
<gene>
    <name evidence="1" type="ORF">PR048_003412</name>
</gene>
<name>A0ABQ9IN18_9NEOP</name>
<reference evidence="1 2" key="1">
    <citation type="submission" date="2023-02" db="EMBL/GenBank/DDBJ databases">
        <title>LHISI_Scaffold_Assembly.</title>
        <authorList>
            <person name="Stuart O.P."/>
            <person name="Cleave R."/>
            <person name="Magrath M.J.L."/>
            <person name="Mikheyev A.S."/>
        </authorList>
    </citation>
    <scope>NUCLEOTIDE SEQUENCE [LARGE SCALE GENOMIC DNA]</scope>
    <source>
        <strain evidence="1">Daus_M_001</strain>
        <tissue evidence="1">Leg muscle</tissue>
    </source>
</reference>
<dbReference type="EMBL" id="JARBHB010000001">
    <property type="protein sequence ID" value="KAJ8898052.1"/>
    <property type="molecule type" value="Genomic_DNA"/>
</dbReference>
<sequence>MFVCNVCDALNTQMKDHDEPDLRQKLEAHQEAAEMARTEIKNNIYCASVSTHLAVLTLTSSELYLYKELPLTLFFFTNSSCGYTTVGFTMKVQRMVTVISGWKGKLAIGAQENRNIKLVLMLKAALGSPSTLETVTMKFLIPGQSFFHQRCRFWRHDGDEEWGICGICLFGKENHKQDKRTLKVKVLSWLKTRNIEFDKSKPYCLVLKMSFNSVDDVSSDNLKPLWPNGKTISASKLCDLKSIMQLIPSDSRDFYNKLYTNGGTYDDIDGFGESLDFTLQNESV</sequence>
<comment type="caution">
    <text evidence="1">The sequence shown here is derived from an EMBL/GenBank/DDBJ whole genome shotgun (WGS) entry which is preliminary data.</text>
</comment>
<accession>A0ABQ9IN18</accession>
<organism evidence="1 2">
    <name type="scientific">Dryococelus australis</name>
    <dbReference type="NCBI Taxonomy" id="614101"/>
    <lineage>
        <taxon>Eukaryota</taxon>
        <taxon>Metazoa</taxon>
        <taxon>Ecdysozoa</taxon>
        <taxon>Arthropoda</taxon>
        <taxon>Hexapoda</taxon>
        <taxon>Insecta</taxon>
        <taxon>Pterygota</taxon>
        <taxon>Neoptera</taxon>
        <taxon>Polyneoptera</taxon>
        <taxon>Phasmatodea</taxon>
        <taxon>Verophasmatodea</taxon>
        <taxon>Anareolatae</taxon>
        <taxon>Phasmatidae</taxon>
        <taxon>Eurycanthinae</taxon>
        <taxon>Dryococelus</taxon>
    </lineage>
</organism>
<evidence type="ECO:0000313" key="2">
    <source>
        <dbReference type="Proteomes" id="UP001159363"/>
    </source>
</evidence>
<dbReference type="Proteomes" id="UP001159363">
    <property type="component" value="Chromosome 1"/>
</dbReference>
<evidence type="ECO:0000313" key="1">
    <source>
        <dbReference type="EMBL" id="KAJ8898052.1"/>
    </source>
</evidence>
<protein>
    <submittedName>
        <fullName evidence="1">Uncharacterized protein</fullName>
    </submittedName>
</protein>